<dbReference type="eggNOG" id="ENOG5033NF9">
    <property type="taxonomic scope" value="Bacteria"/>
</dbReference>
<dbReference type="EMBL" id="CP001736">
    <property type="protein sequence ID" value="ADB31353.1"/>
    <property type="molecule type" value="Genomic_DNA"/>
</dbReference>
<evidence type="ECO:0000313" key="1">
    <source>
        <dbReference type="EMBL" id="ADB31353.1"/>
    </source>
</evidence>
<name>D2PTP0_KRIFD</name>
<dbReference type="Proteomes" id="UP000007967">
    <property type="component" value="Chromosome"/>
</dbReference>
<dbReference type="OrthoDB" id="9155636at2"/>
<keyword evidence="2" id="KW-1185">Reference proteome</keyword>
<organism evidence="1 2">
    <name type="scientific">Kribbella flavida (strain DSM 17836 / JCM 10339 / NBRC 14399)</name>
    <dbReference type="NCBI Taxonomy" id="479435"/>
    <lineage>
        <taxon>Bacteria</taxon>
        <taxon>Bacillati</taxon>
        <taxon>Actinomycetota</taxon>
        <taxon>Actinomycetes</taxon>
        <taxon>Propionibacteriales</taxon>
        <taxon>Kribbellaceae</taxon>
        <taxon>Kribbella</taxon>
    </lineage>
</organism>
<accession>D2PTP0</accession>
<dbReference type="KEGG" id="kfl:Kfla_2277"/>
<evidence type="ECO:0000313" key="2">
    <source>
        <dbReference type="Proteomes" id="UP000007967"/>
    </source>
</evidence>
<dbReference type="RefSeq" id="WP_012919909.1">
    <property type="nucleotide sequence ID" value="NC_013729.1"/>
</dbReference>
<sequence>MDEAPARFTIVPDDYHVPYAGTAGDGRRFFLSDELFVPGGSAYVGVFLWKADGTFDEVRVDEVVRPAGLPPGQAAPADADQLVAARLAQLGDYVLEPIEVEPFTKTVRGVTFGFAVTQFEGMYSINVEPGDFIAYYAPWDGLEYDT</sequence>
<proteinExistence type="predicted"/>
<dbReference type="HOGENOM" id="CLU_1720447_0_0_11"/>
<reference evidence="2" key="1">
    <citation type="submission" date="2009-09" db="EMBL/GenBank/DDBJ databases">
        <title>The complete genome of Kribbella flavida DSM 17836.</title>
        <authorList>
            <consortium name="US DOE Joint Genome Institute (JGI-PGF)"/>
            <person name="Lucas S."/>
            <person name="Copeland A."/>
            <person name="Lapidus A."/>
            <person name="Glavina del Rio T."/>
            <person name="Dalin E."/>
            <person name="Tice H."/>
            <person name="Bruce D."/>
            <person name="Goodwin L."/>
            <person name="Pitluck S."/>
            <person name="Kyrpides N."/>
            <person name="Mavromatis K."/>
            <person name="Ivanova N."/>
            <person name="Saunders E."/>
            <person name="Brettin T."/>
            <person name="Detter J.C."/>
            <person name="Han C."/>
            <person name="Larimer F."/>
            <person name="Land M."/>
            <person name="Hauser L."/>
            <person name="Markowitz V."/>
            <person name="Cheng J.-F."/>
            <person name="Hugenholtz P."/>
            <person name="Woyke T."/>
            <person name="Wu D."/>
            <person name="Pukall R."/>
            <person name="Klenk H.-P."/>
            <person name="Eisen J.A."/>
        </authorList>
    </citation>
    <scope>NUCLEOTIDE SEQUENCE [LARGE SCALE GENOMIC DNA]</scope>
    <source>
        <strain evidence="2">DSM 17836 / JCM 10339 / NBRC 14399</strain>
    </source>
</reference>
<protein>
    <submittedName>
        <fullName evidence="1">Uncharacterized protein</fullName>
    </submittedName>
</protein>
<gene>
    <name evidence="1" type="ordered locus">Kfla_2277</name>
</gene>
<dbReference type="AlphaFoldDB" id="D2PTP0"/>
<reference evidence="1 2" key="2">
    <citation type="journal article" date="2010" name="Stand. Genomic Sci.">
        <title>Complete genome sequence of Kribbella flavida type strain (IFO 14399).</title>
        <authorList>
            <person name="Pukall R."/>
            <person name="Lapidus A."/>
            <person name="Glavina Del Rio T."/>
            <person name="Copeland A."/>
            <person name="Tice H."/>
            <person name="Cheng J.-F."/>
            <person name="Lucas S."/>
            <person name="Chen F."/>
            <person name="Nolan M."/>
            <person name="LaButti K."/>
            <person name="Pati A."/>
            <person name="Ivanova N."/>
            <person name="Mavrommatis K."/>
            <person name="Mikhailova N."/>
            <person name="Pitluck S."/>
            <person name="Bruce D."/>
            <person name="Goodwin L."/>
            <person name="Land M."/>
            <person name="Hauser L."/>
            <person name="Chang Y.-J."/>
            <person name="Jeffries C.D."/>
            <person name="Chen A."/>
            <person name="Palaniappan K."/>
            <person name="Chain P."/>
            <person name="Rohde M."/>
            <person name="Goeker M."/>
            <person name="Bristow J."/>
            <person name="Eisen J.A."/>
            <person name="Markowitz V."/>
            <person name="Hugenholtz P."/>
            <person name="Kyrpides N.C."/>
            <person name="Klenk H.-P."/>
            <person name="Brettin T."/>
        </authorList>
    </citation>
    <scope>NUCLEOTIDE SEQUENCE [LARGE SCALE GENOMIC DNA]</scope>
    <source>
        <strain evidence="2">DSM 17836 / JCM 10339 / NBRC 14399</strain>
    </source>
</reference>